<dbReference type="Proteomes" id="UP001500604">
    <property type="component" value="Unassembled WGS sequence"/>
</dbReference>
<organism evidence="2 3">
    <name type="scientific">Kistimonas scapharcae</name>
    <dbReference type="NCBI Taxonomy" id="1036133"/>
    <lineage>
        <taxon>Bacteria</taxon>
        <taxon>Pseudomonadati</taxon>
        <taxon>Pseudomonadota</taxon>
        <taxon>Gammaproteobacteria</taxon>
        <taxon>Oceanospirillales</taxon>
        <taxon>Endozoicomonadaceae</taxon>
        <taxon>Kistimonas</taxon>
    </lineage>
</organism>
<reference evidence="3" key="1">
    <citation type="journal article" date="2019" name="Int. J. Syst. Evol. Microbiol.">
        <title>The Global Catalogue of Microorganisms (GCM) 10K type strain sequencing project: providing services to taxonomists for standard genome sequencing and annotation.</title>
        <authorList>
            <consortium name="The Broad Institute Genomics Platform"/>
            <consortium name="The Broad Institute Genome Sequencing Center for Infectious Disease"/>
            <person name="Wu L."/>
            <person name="Ma J."/>
        </authorList>
    </citation>
    <scope>NUCLEOTIDE SEQUENCE [LARGE SCALE GENOMIC DNA]</scope>
    <source>
        <strain evidence="3">JCM 17805</strain>
    </source>
</reference>
<feature type="domain" description="FimV N-terminal" evidence="1">
    <location>
        <begin position="14"/>
        <end position="112"/>
    </location>
</feature>
<proteinExistence type="predicted"/>
<comment type="caution">
    <text evidence="2">The sequence shown here is derived from an EMBL/GenBank/DDBJ whole genome shotgun (WGS) entry which is preliminary data.</text>
</comment>
<evidence type="ECO:0000259" key="1">
    <source>
        <dbReference type="Pfam" id="PF25800"/>
    </source>
</evidence>
<name>A0ABP8V247_9GAMM</name>
<evidence type="ECO:0000313" key="3">
    <source>
        <dbReference type="Proteomes" id="UP001500604"/>
    </source>
</evidence>
<sequence>MFLISVPAHAIEFSAVKLLSGLNEPLRAEIEVSGLADPESPFIVDVASPLDHQRYNIPHQFFNADIRTTWHRESDGRVIIRLSSTQPVTQENLRFLMLVMPTETAMLKEVDIWMPDAVGFSQQQIAASQFDFRKSSKAMYGRSVELPALSDDTLGLLFRKKIKTAGKLDQTLKLVRHNEQRRPGSRALAFASVTDEITYDPHFSPEAIAAVMPKAEPVNKPVAEESVQPVLADAASDRETQGEKRASTFEIPLRDEQAIGADDPMAVLTTVDNTLSGHGVTGLSKFSSWISYTVTGKDSLDRLAAGLAKRHGSYPQTWRERIIKANPQLSMTAEFPPPGTEIKIPFMTRHVTLSTMDIYIHTGQAYAIHSSRGPPDDWDNHRL</sequence>
<protein>
    <recommendedName>
        <fullName evidence="1">FimV N-terminal domain-containing protein</fullName>
    </recommendedName>
</protein>
<accession>A0ABP8V247</accession>
<evidence type="ECO:0000313" key="2">
    <source>
        <dbReference type="EMBL" id="GAA4650308.1"/>
    </source>
</evidence>
<keyword evidence="3" id="KW-1185">Reference proteome</keyword>
<dbReference type="Pfam" id="PF25800">
    <property type="entry name" value="FimV_N"/>
    <property type="match status" value="1"/>
</dbReference>
<dbReference type="InterPro" id="IPR057840">
    <property type="entry name" value="FimV_N"/>
</dbReference>
<gene>
    <name evidence="2" type="ORF">GCM10023116_25910</name>
</gene>
<dbReference type="EMBL" id="BAABFL010000384">
    <property type="protein sequence ID" value="GAA4650308.1"/>
    <property type="molecule type" value="Genomic_DNA"/>
</dbReference>